<dbReference type="NCBIfam" id="TIGR01458">
    <property type="entry name" value="HAD-SF-IIA-hyp3"/>
    <property type="match status" value="1"/>
</dbReference>
<dbReference type="Proteomes" id="UP000504606">
    <property type="component" value="Unplaced"/>
</dbReference>
<keyword evidence="4" id="KW-0460">Magnesium</keyword>
<gene>
    <name evidence="7" type="primary">LOC113217946</name>
</gene>
<evidence type="ECO:0000256" key="1">
    <source>
        <dbReference type="ARBA" id="ARBA00001946"/>
    </source>
</evidence>
<dbReference type="RefSeq" id="XP_026293839.1">
    <property type="nucleotide sequence ID" value="XM_026438054.2"/>
</dbReference>
<evidence type="ECO:0000313" key="7">
    <source>
        <dbReference type="RefSeq" id="XP_026293839.1"/>
    </source>
</evidence>
<dbReference type="Gene3D" id="3.40.50.1000">
    <property type="entry name" value="HAD superfamily/HAD-like"/>
    <property type="match status" value="2"/>
</dbReference>
<evidence type="ECO:0000313" key="6">
    <source>
        <dbReference type="Proteomes" id="UP000504606"/>
    </source>
</evidence>
<dbReference type="InterPro" id="IPR023214">
    <property type="entry name" value="HAD_sf"/>
</dbReference>
<dbReference type="AlphaFoldDB" id="A0A6J1TK04"/>
<dbReference type="GO" id="GO:0005737">
    <property type="term" value="C:cytoplasm"/>
    <property type="evidence" value="ECO:0007669"/>
    <property type="project" value="TreeGrafter"/>
</dbReference>
<dbReference type="Pfam" id="PF13344">
    <property type="entry name" value="Hydrolase_6"/>
    <property type="match status" value="1"/>
</dbReference>
<organism evidence="6 7">
    <name type="scientific">Frankliniella occidentalis</name>
    <name type="common">Western flower thrips</name>
    <name type="synonym">Euthrips occidentalis</name>
    <dbReference type="NCBI Taxonomy" id="133901"/>
    <lineage>
        <taxon>Eukaryota</taxon>
        <taxon>Metazoa</taxon>
        <taxon>Ecdysozoa</taxon>
        <taxon>Arthropoda</taxon>
        <taxon>Hexapoda</taxon>
        <taxon>Insecta</taxon>
        <taxon>Pterygota</taxon>
        <taxon>Neoptera</taxon>
        <taxon>Paraneoptera</taxon>
        <taxon>Thysanoptera</taxon>
        <taxon>Terebrantia</taxon>
        <taxon>Thripoidea</taxon>
        <taxon>Thripidae</taxon>
        <taxon>Frankliniella</taxon>
    </lineage>
</organism>
<keyword evidence="3" id="KW-0479">Metal-binding</keyword>
<dbReference type="GO" id="GO:0046872">
    <property type="term" value="F:metal ion binding"/>
    <property type="evidence" value="ECO:0007669"/>
    <property type="project" value="UniProtKB-KW"/>
</dbReference>
<evidence type="ECO:0000256" key="4">
    <source>
        <dbReference type="ARBA" id="ARBA00022842"/>
    </source>
</evidence>
<proteinExistence type="inferred from homology"/>
<protein>
    <recommendedName>
        <fullName evidence="5">Haloacid dehalogenase-like hydrolase domain-containing protein 2</fullName>
    </recommendedName>
</protein>
<dbReference type="OrthoDB" id="426235at2759"/>
<dbReference type="Pfam" id="PF13242">
    <property type="entry name" value="Hydrolase_like"/>
    <property type="match status" value="1"/>
</dbReference>
<dbReference type="NCBIfam" id="TIGR01460">
    <property type="entry name" value="HAD-SF-IIA"/>
    <property type="match status" value="1"/>
</dbReference>
<comment type="similarity">
    <text evidence="2">Belongs to the HAD-like hydrolase superfamily.</text>
</comment>
<dbReference type="KEGG" id="foc:113217946"/>
<dbReference type="GeneID" id="113217946"/>
<dbReference type="PANTHER" id="PTHR19288">
    <property type="entry name" value="4-NITROPHENYLPHOSPHATASE-RELATED"/>
    <property type="match status" value="1"/>
</dbReference>
<evidence type="ECO:0000256" key="2">
    <source>
        <dbReference type="ARBA" id="ARBA00007958"/>
    </source>
</evidence>
<dbReference type="InterPro" id="IPR006355">
    <property type="entry name" value="LHPP/HDHD2"/>
</dbReference>
<dbReference type="PANTHER" id="PTHR19288:SF46">
    <property type="entry name" value="HALOACID DEHALOGENASE-LIKE HYDROLASE DOMAIN-CONTAINING PROTEIN 2"/>
    <property type="match status" value="1"/>
</dbReference>
<accession>A0A6J1TK04</accession>
<name>A0A6J1TK04_FRAOC</name>
<reference evidence="7" key="1">
    <citation type="submission" date="2025-08" db="UniProtKB">
        <authorList>
            <consortium name="RefSeq"/>
        </authorList>
    </citation>
    <scope>IDENTIFICATION</scope>
    <source>
        <tissue evidence="7">Whole organism</tissue>
    </source>
</reference>
<evidence type="ECO:0000256" key="3">
    <source>
        <dbReference type="ARBA" id="ARBA00022723"/>
    </source>
</evidence>
<dbReference type="GO" id="GO:0016791">
    <property type="term" value="F:phosphatase activity"/>
    <property type="evidence" value="ECO:0007669"/>
    <property type="project" value="InterPro"/>
</dbReference>
<keyword evidence="6" id="KW-1185">Reference proteome</keyword>
<sequence length="266" mass="28931">MAVAGRLPLKTVLVDLSGTLHIQELAVPGAQEALRRLQDSQLQVKFVTNTTKESKRRLFQNLTTLGFPVKQEDFVTSLSAAHDLVKKWQLKPMLIIDDAAMEEFEDVRPADDAELDSVVVGLAPDLFNYETLTKAFRVLLRPGARLVAVHQARYFARKDGLALGPGAFVKALEYSAGVQAHTVGKPSADFYRAALDGVEPEAAIMIGDDVNDDVAGAQSIGMRGILVRTGKYREGDEKKIDPPPAFVCEDFPRAVDAVLQTIAASS</sequence>
<dbReference type="InterPro" id="IPR036412">
    <property type="entry name" value="HAD-like_sf"/>
</dbReference>
<comment type="cofactor">
    <cofactor evidence="1">
        <name>Mg(2+)</name>
        <dbReference type="ChEBI" id="CHEBI:18420"/>
    </cofactor>
</comment>
<dbReference type="SUPFAM" id="SSF56784">
    <property type="entry name" value="HAD-like"/>
    <property type="match status" value="1"/>
</dbReference>
<dbReference type="InterPro" id="IPR006357">
    <property type="entry name" value="HAD-SF_hydro_IIA"/>
</dbReference>
<dbReference type="CDD" id="cd07509">
    <property type="entry name" value="HAD_PPase"/>
    <property type="match status" value="1"/>
</dbReference>
<evidence type="ECO:0000256" key="5">
    <source>
        <dbReference type="ARBA" id="ARBA00039666"/>
    </source>
</evidence>